<name>A0ABS4ITE3_9BACL</name>
<feature type="transmembrane region" description="Helical" evidence="7">
    <location>
        <begin position="38"/>
        <end position="55"/>
    </location>
</feature>
<dbReference type="InterPro" id="IPR050638">
    <property type="entry name" value="AA-Vitamin_Transporters"/>
</dbReference>
<feature type="transmembrane region" description="Helical" evidence="7">
    <location>
        <begin position="128"/>
        <end position="147"/>
    </location>
</feature>
<feature type="transmembrane region" description="Helical" evidence="7">
    <location>
        <begin position="97"/>
        <end position="116"/>
    </location>
</feature>
<comment type="subcellular location">
    <subcellularLocation>
        <location evidence="1">Cell membrane</location>
        <topology evidence="1">Multi-pass membrane protein</topology>
    </subcellularLocation>
</comment>
<dbReference type="RefSeq" id="WP_209970650.1">
    <property type="nucleotide sequence ID" value="NZ_JAGGLB010000003.1"/>
</dbReference>
<dbReference type="InterPro" id="IPR000620">
    <property type="entry name" value="EamA_dom"/>
</dbReference>
<evidence type="ECO:0000256" key="1">
    <source>
        <dbReference type="ARBA" id="ARBA00004651"/>
    </source>
</evidence>
<sequence length="305" mass="33102">MTETNKAYIAALLYAVIIGFSFMFLKVALTAASPLDTLAHRFTISLIAASIPILMKKVAFSIRWKDLFIVLPLAILYPTSFFAFQAFGLVYTSSSEAGIIQAIIPVLTLVLAAYVLGESSTTYQKAAILLSVAGVIFIFTMKGFSFTASSFKGSLLIVLSALSAAGYNVLAKKLTKQYSLYVLTYVMLLIGFIAFNSAAIVQHQAANTLHDYFQAFSDTNFLLSILYLGILSSLGTSFLSNYALSIMKASQMSVFSNLATLITMAAGVAFLNEQLRYYHIIGTFMIVGGVVGMNIFVQKSKSPQL</sequence>
<feature type="transmembrane region" description="Helical" evidence="7">
    <location>
        <begin position="178"/>
        <end position="201"/>
    </location>
</feature>
<feature type="domain" description="EamA" evidence="8">
    <location>
        <begin position="152"/>
        <end position="294"/>
    </location>
</feature>
<feature type="transmembrane region" description="Helical" evidence="7">
    <location>
        <begin position="67"/>
        <end position="91"/>
    </location>
</feature>
<feature type="transmembrane region" description="Helical" evidence="7">
    <location>
        <begin position="7"/>
        <end position="32"/>
    </location>
</feature>
<feature type="transmembrane region" description="Helical" evidence="7">
    <location>
        <begin position="254"/>
        <end position="271"/>
    </location>
</feature>
<evidence type="ECO:0000313" key="10">
    <source>
        <dbReference type="Proteomes" id="UP001519287"/>
    </source>
</evidence>
<dbReference type="SUPFAM" id="SSF103481">
    <property type="entry name" value="Multidrug resistance efflux transporter EmrE"/>
    <property type="match status" value="2"/>
</dbReference>
<dbReference type="Pfam" id="PF00892">
    <property type="entry name" value="EamA"/>
    <property type="match status" value="2"/>
</dbReference>
<keyword evidence="10" id="KW-1185">Reference proteome</keyword>
<dbReference type="InterPro" id="IPR037185">
    <property type="entry name" value="EmrE-like"/>
</dbReference>
<dbReference type="Proteomes" id="UP001519287">
    <property type="component" value="Unassembled WGS sequence"/>
</dbReference>
<keyword evidence="3" id="KW-1003">Cell membrane</keyword>
<dbReference type="Gene3D" id="1.10.3730.20">
    <property type="match status" value="1"/>
</dbReference>
<organism evidence="9 10">
    <name type="scientific">Paenibacillus eucommiae</name>
    <dbReference type="NCBI Taxonomy" id="1355755"/>
    <lineage>
        <taxon>Bacteria</taxon>
        <taxon>Bacillati</taxon>
        <taxon>Bacillota</taxon>
        <taxon>Bacilli</taxon>
        <taxon>Bacillales</taxon>
        <taxon>Paenibacillaceae</taxon>
        <taxon>Paenibacillus</taxon>
    </lineage>
</organism>
<accession>A0ABS4ITE3</accession>
<dbReference type="EMBL" id="JAGGLB010000003">
    <property type="protein sequence ID" value="MBP1989864.1"/>
    <property type="molecule type" value="Genomic_DNA"/>
</dbReference>
<evidence type="ECO:0000256" key="3">
    <source>
        <dbReference type="ARBA" id="ARBA00022475"/>
    </source>
</evidence>
<proteinExistence type="inferred from homology"/>
<keyword evidence="4 7" id="KW-0812">Transmembrane</keyword>
<feature type="domain" description="EamA" evidence="8">
    <location>
        <begin position="6"/>
        <end position="140"/>
    </location>
</feature>
<evidence type="ECO:0000256" key="2">
    <source>
        <dbReference type="ARBA" id="ARBA00007362"/>
    </source>
</evidence>
<keyword evidence="6 7" id="KW-0472">Membrane</keyword>
<keyword evidence="5 7" id="KW-1133">Transmembrane helix</keyword>
<comment type="caution">
    <text evidence="9">The sequence shown here is derived from an EMBL/GenBank/DDBJ whole genome shotgun (WGS) entry which is preliminary data.</text>
</comment>
<evidence type="ECO:0000256" key="5">
    <source>
        <dbReference type="ARBA" id="ARBA00022989"/>
    </source>
</evidence>
<evidence type="ECO:0000259" key="8">
    <source>
        <dbReference type="Pfam" id="PF00892"/>
    </source>
</evidence>
<feature type="transmembrane region" description="Helical" evidence="7">
    <location>
        <begin position="221"/>
        <end position="242"/>
    </location>
</feature>
<comment type="similarity">
    <text evidence="2">Belongs to the EamA transporter family.</text>
</comment>
<reference evidence="9 10" key="1">
    <citation type="submission" date="2021-03" db="EMBL/GenBank/DDBJ databases">
        <title>Genomic Encyclopedia of Type Strains, Phase IV (KMG-IV): sequencing the most valuable type-strain genomes for metagenomic binning, comparative biology and taxonomic classification.</title>
        <authorList>
            <person name="Goeker M."/>
        </authorList>
    </citation>
    <scope>NUCLEOTIDE SEQUENCE [LARGE SCALE GENOMIC DNA]</scope>
    <source>
        <strain evidence="9 10">DSM 26048</strain>
    </source>
</reference>
<evidence type="ECO:0000313" key="9">
    <source>
        <dbReference type="EMBL" id="MBP1989864.1"/>
    </source>
</evidence>
<dbReference type="PANTHER" id="PTHR32322">
    <property type="entry name" value="INNER MEMBRANE TRANSPORTER"/>
    <property type="match status" value="1"/>
</dbReference>
<feature type="transmembrane region" description="Helical" evidence="7">
    <location>
        <begin position="153"/>
        <end position="171"/>
    </location>
</feature>
<protein>
    <submittedName>
        <fullName evidence="9">Drug/metabolite transporter (DMT)-like permease</fullName>
    </submittedName>
</protein>
<feature type="transmembrane region" description="Helical" evidence="7">
    <location>
        <begin position="277"/>
        <end position="297"/>
    </location>
</feature>
<dbReference type="PANTHER" id="PTHR32322:SF18">
    <property type="entry name" value="S-ADENOSYLMETHIONINE_S-ADENOSYLHOMOCYSTEINE TRANSPORTER"/>
    <property type="match status" value="1"/>
</dbReference>
<evidence type="ECO:0000256" key="6">
    <source>
        <dbReference type="ARBA" id="ARBA00023136"/>
    </source>
</evidence>
<gene>
    <name evidence="9" type="ORF">J2Z66_001462</name>
</gene>
<evidence type="ECO:0000256" key="4">
    <source>
        <dbReference type="ARBA" id="ARBA00022692"/>
    </source>
</evidence>
<evidence type="ECO:0000256" key="7">
    <source>
        <dbReference type="SAM" id="Phobius"/>
    </source>
</evidence>